<dbReference type="EMBL" id="JBHUMZ010000008">
    <property type="protein sequence ID" value="MFD2637541.1"/>
    <property type="molecule type" value="Genomic_DNA"/>
</dbReference>
<organism evidence="3 4">
    <name type="scientific">Piscibacillus salipiscarius</name>
    <dbReference type="NCBI Taxonomy" id="299480"/>
    <lineage>
        <taxon>Bacteria</taxon>
        <taxon>Bacillati</taxon>
        <taxon>Bacillota</taxon>
        <taxon>Bacilli</taxon>
        <taxon>Bacillales</taxon>
        <taxon>Bacillaceae</taxon>
        <taxon>Piscibacillus</taxon>
    </lineage>
</organism>
<dbReference type="Gene3D" id="3.40.50.300">
    <property type="entry name" value="P-loop containing nucleotide triphosphate hydrolases"/>
    <property type="match status" value="1"/>
</dbReference>
<comment type="caution">
    <text evidence="3">The sequence shown here is derived from an EMBL/GenBank/DDBJ whole genome shotgun (WGS) entry which is preliminary data.</text>
</comment>
<evidence type="ECO:0000259" key="2">
    <source>
        <dbReference type="Pfam" id="PF10088"/>
    </source>
</evidence>
<feature type="coiled-coil region" evidence="1">
    <location>
        <begin position="374"/>
        <end position="416"/>
    </location>
</feature>
<feature type="coiled-coil region" evidence="1">
    <location>
        <begin position="173"/>
        <end position="270"/>
    </location>
</feature>
<gene>
    <name evidence="3" type="ORF">ACFSW4_01485</name>
</gene>
<accession>A0ABW5Q732</accession>
<evidence type="ECO:0000313" key="4">
    <source>
        <dbReference type="Proteomes" id="UP001597452"/>
    </source>
</evidence>
<feature type="domain" description="DUF2326" evidence="2">
    <location>
        <begin position="423"/>
        <end position="523"/>
    </location>
</feature>
<reference evidence="4" key="1">
    <citation type="journal article" date="2019" name="Int. J. Syst. Evol. Microbiol.">
        <title>The Global Catalogue of Microorganisms (GCM) 10K type strain sequencing project: providing services to taxonomists for standard genome sequencing and annotation.</title>
        <authorList>
            <consortium name="The Broad Institute Genomics Platform"/>
            <consortium name="The Broad Institute Genome Sequencing Center for Infectious Disease"/>
            <person name="Wu L."/>
            <person name="Ma J."/>
        </authorList>
    </citation>
    <scope>NUCLEOTIDE SEQUENCE [LARGE SCALE GENOMIC DNA]</scope>
    <source>
        <strain evidence="4">TISTR 1571</strain>
    </source>
</reference>
<dbReference type="InterPro" id="IPR027417">
    <property type="entry name" value="P-loop_NTPase"/>
</dbReference>
<proteinExistence type="predicted"/>
<protein>
    <submittedName>
        <fullName evidence="3">DUF2326 domain-containing protein</fullName>
    </submittedName>
</protein>
<dbReference type="RefSeq" id="WP_377327000.1">
    <property type="nucleotide sequence ID" value="NZ_JBHUMZ010000008.1"/>
</dbReference>
<evidence type="ECO:0000313" key="3">
    <source>
        <dbReference type="EMBL" id="MFD2637541.1"/>
    </source>
</evidence>
<evidence type="ECO:0000256" key="1">
    <source>
        <dbReference type="SAM" id="Coils"/>
    </source>
</evidence>
<dbReference type="InterPro" id="IPR018760">
    <property type="entry name" value="DUF2326"/>
</dbReference>
<dbReference type="Proteomes" id="UP001597452">
    <property type="component" value="Unassembled WGS sequence"/>
</dbReference>
<sequence>MLTKIKSKIFQEEAIEFQKGLNVVLGDNKGSNSIGKSTLLMIVDFVFGGNTYTSHNKDMAEKLGHHDFLFKFEFDGVEYYFIRGTEEPDIVYESNSNYEQLDQMKVGDFTKKLKSLYKLESDYLTFRSIVSTFSRVWGKNNHDVKKPLHNVPNQKFSETVSNLIKLFYKYEEIANEDKELKTLESKKKVLNKAGNFKFIPKITKKKYEKNLKEIERLTKEIEKVGKKAYSPSINVSEIVSDELIKVREEKNKLLEEREYLRSRLNRTNRKIKKSADAGFENLKDFFPNVNIEKLTDIESFHNGISSILSNELKTARKELNGKIKVLDKEISELNSRQEQLLNPDEELNVFIDKLIEHTSEIKNLQLENEYYLRLSVIKSDVKAKEQDLDEIKEKIVKDIEKEINSKIKEVNDLVHEDKRSAPKLDLTYTSYEYKISNNTGTGKAYSNLLIFDLAVLLLTRLPFIIHDSFLFKNIEKEAVEQIIDFYNSMSKQVFIAIDLINMYNKETQDTLKKNKVIQLSENNLLTTLDWRDSSN</sequence>
<name>A0ABW5Q732_9BACI</name>
<feature type="coiled-coil region" evidence="1">
    <location>
        <begin position="309"/>
        <end position="336"/>
    </location>
</feature>
<keyword evidence="1" id="KW-0175">Coiled coil</keyword>
<dbReference type="Pfam" id="PF10088">
    <property type="entry name" value="DUF2326"/>
    <property type="match status" value="1"/>
</dbReference>
<keyword evidence="4" id="KW-1185">Reference proteome</keyword>